<dbReference type="EMBL" id="DVGA01000111">
    <property type="protein sequence ID" value="HIQ79497.1"/>
    <property type="molecule type" value="Genomic_DNA"/>
</dbReference>
<reference evidence="1" key="1">
    <citation type="submission" date="2020-10" db="EMBL/GenBank/DDBJ databases">
        <authorList>
            <person name="Gilroy R."/>
        </authorList>
    </citation>
    <scope>NUCLEOTIDE SEQUENCE</scope>
    <source>
        <strain evidence="1">ChiBcolR7-354</strain>
    </source>
</reference>
<gene>
    <name evidence="1" type="ORF">IAB77_09620</name>
</gene>
<evidence type="ECO:0000313" key="2">
    <source>
        <dbReference type="Proteomes" id="UP000824262"/>
    </source>
</evidence>
<reference evidence="1" key="2">
    <citation type="journal article" date="2021" name="PeerJ">
        <title>Extensive microbial diversity within the chicken gut microbiome revealed by metagenomics and culture.</title>
        <authorList>
            <person name="Gilroy R."/>
            <person name="Ravi A."/>
            <person name="Getino M."/>
            <person name="Pursley I."/>
            <person name="Horton D.L."/>
            <person name="Alikhan N.F."/>
            <person name="Baker D."/>
            <person name="Gharbi K."/>
            <person name="Hall N."/>
            <person name="Watson M."/>
            <person name="Adriaenssens E.M."/>
            <person name="Foster-Nyarko E."/>
            <person name="Jarju S."/>
            <person name="Secka A."/>
            <person name="Antonio M."/>
            <person name="Oren A."/>
            <person name="Chaudhuri R.R."/>
            <person name="La Ragione R."/>
            <person name="Hildebrand F."/>
            <person name="Pallen M.J."/>
        </authorList>
    </citation>
    <scope>NUCLEOTIDE SEQUENCE</scope>
    <source>
        <strain evidence="1">ChiBcolR7-354</strain>
    </source>
</reference>
<accession>A0A9D0ZF49</accession>
<organism evidence="1 2">
    <name type="scientific">Candidatus Scatomorpha intestinavium</name>
    <dbReference type="NCBI Taxonomy" id="2840922"/>
    <lineage>
        <taxon>Bacteria</taxon>
        <taxon>Bacillati</taxon>
        <taxon>Bacillota</taxon>
        <taxon>Clostridia</taxon>
        <taxon>Eubacteriales</taxon>
        <taxon>Candidatus Scatomorpha</taxon>
    </lineage>
</organism>
<name>A0A9D0ZF49_9FIRM</name>
<evidence type="ECO:0000313" key="1">
    <source>
        <dbReference type="EMBL" id="HIQ79497.1"/>
    </source>
</evidence>
<sequence length="376" mass="40977">MGIFVMGGAQINGPLKFRRHFDPEDFLRSLEMAGGFAYMQLRGLSAWDKYNSEVLYQSVFAGKGCLNAPLSGPADYFSQRVGAFSSMTLKAAELKAVRALGEAPGVKETLHNVWDTAEAAQGELTAAHGSDTAWKRTRLFLALSAGYFLARTAPAERPVSPAAAAAAYLKRPRELDSGRWLCLKAGTVTLAQRSESYRILMDERAMEGMIPGTELELCRVEAGNGSVVLELHLGEFDTHPVMLEIAAGDYRYFTLAGDRPVYLHPLEVKNGYYTMIRRGMDLYHGKHQALVQVAEVKDIVDFAPEADGGGWITLGGDGKTDLSHYSKRAIPAARRLSGGGCVQLVMEGKACRVLRSDGTVVSNLFDIHGRGLTVLR</sequence>
<dbReference type="AlphaFoldDB" id="A0A9D0ZF49"/>
<dbReference type="Proteomes" id="UP000824262">
    <property type="component" value="Unassembled WGS sequence"/>
</dbReference>
<protein>
    <submittedName>
        <fullName evidence="1">Uncharacterized protein</fullName>
    </submittedName>
</protein>
<proteinExistence type="predicted"/>
<comment type="caution">
    <text evidence="1">The sequence shown here is derived from an EMBL/GenBank/DDBJ whole genome shotgun (WGS) entry which is preliminary data.</text>
</comment>